<feature type="region of interest" description="Disordered" evidence="1">
    <location>
        <begin position="1"/>
        <end position="63"/>
    </location>
</feature>
<feature type="region of interest" description="Disordered" evidence="1">
    <location>
        <begin position="151"/>
        <end position="175"/>
    </location>
</feature>
<feature type="region of interest" description="Disordered" evidence="1">
    <location>
        <begin position="82"/>
        <end position="139"/>
    </location>
</feature>
<evidence type="ECO:0000313" key="3">
    <source>
        <dbReference type="RefSeq" id="XP_020101250.1"/>
    </source>
</evidence>
<accession>A0A6P5G7L6</accession>
<organism evidence="2 3">
    <name type="scientific">Ananas comosus</name>
    <name type="common">Pineapple</name>
    <name type="synonym">Ananas ananas</name>
    <dbReference type="NCBI Taxonomy" id="4615"/>
    <lineage>
        <taxon>Eukaryota</taxon>
        <taxon>Viridiplantae</taxon>
        <taxon>Streptophyta</taxon>
        <taxon>Embryophyta</taxon>
        <taxon>Tracheophyta</taxon>
        <taxon>Spermatophyta</taxon>
        <taxon>Magnoliopsida</taxon>
        <taxon>Liliopsida</taxon>
        <taxon>Poales</taxon>
        <taxon>Bromeliaceae</taxon>
        <taxon>Bromelioideae</taxon>
        <taxon>Ananas</taxon>
    </lineage>
</organism>
<dbReference type="Pfam" id="PF08524">
    <property type="entry name" value="rRNA_processing"/>
    <property type="match status" value="1"/>
</dbReference>
<gene>
    <name evidence="3" type="primary">LOC109719129</name>
</gene>
<sequence length="197" mass="22773">MKARALEHQRGGGGGGGEGERSEWKEKKKRRWRNEKRLGGKGGSLSLEAFANAKSNPSGYNPSIIKKQREFYRNAKFVKKYKKTLTQQGQPSDHKTIPDLEEDGTSENVRKRSKKKKKQTLPSLEEEYKKKRAEQEKAKMEKELIIRAEEEARAKAESKRKDLRKKMFKKTRSGQPVMKYRIQHLLEGLAEKPNCNS</sequence>
<dbReference type="RefSeq" id="XP_020101250.1">
    <property type="nucleotide sequence ID" value="XM_020245661.1"/>
</dbReference>
<evidence type="ECO:0000313" key="2">
    <source>
        <dbReference type="Proteomes" id="UP000515123"/>
    </source>
</evidence>
<dbReference type="GO" id="GO:0005634">
    <property type="term" value="C:nucleus"/>
    <property type="evidence" value="ECO:0007669"/>
    <property type="project" value="TreeGrafter"/>
</dbReference>
<dbReference type="InterPro" id="IPR013730">
    <property type="entry name" value="Fyv7/TAP26"/>
</dbReference>
<proteinExistence type="predicted"/>
<reference evidence="3" key="2">
    <citation type="submission" date="2025-08" db="UniProtKB">
        <authorList>
            <consortium name="RefSeq"/>
        </authorList>
    </citation>
    <scope>IDENTIFICATION</scope>
    <source>
        <tissue evidence="3">Leaf</tissue>
    </source>
</reference>
<name>A0A6P5G7L6_ANACO</name>
<feature type="compositionally biased region" description="Basic and acidic residues" evidence="1">
    <location>
        <begin position="151"/>
        <end position="160"/>
    </location>
</feature>
<dbReference type="Proteomes" id="UP000515123">
    <property type="component" value="Linkage group 13"/>
</dbReference>
<keyword evidence="2" id="KW-1185">Reference proteome</keyword>
<dbReference type="Gramene" id="Aco020252.1.mrna1">
    <property type="protein sequence ID" value="Aco020252.1.mrna1"/>
    <property type="gene ID" value="Aco020252.1.path1"/>
</dbReference>
<feature type="compositionally biased region" description="Basic residues" evidence="1">
    <location>
        <begin position="161"/>
        <end position="172"/>
    </location>
</feature>
<feature type="compositionally biased region" description="Basic and acidic residues" evidence="1">
    <location>
        <begin position="126"/>
        <end position="139"/>
    </location>
</feature>
<dbReference type="GeneID" id="109719129"/>
<evidence type="ECO:0000256" key="1">
    <source>
        <dbReference type="SAM" id="MobiDB-lite"/>
    </source>
</evidence>
<dbReference type="PANTHER" id="PTHR15657:SF1">
    <property type="entry name" value="THYROID TRANSCRIPTION FACTOR 1-ASSOCIATED PROTEIN 26"/>
    <property type="match status" value="1"/>
</dbReference>
<dbReference type="OrthoDB" id="1928808at2759"/>
<feature type="compositionally biased region" description="Basic and acidic residues" evidence="1">
    <location>
        <begin position="1"/>
        <end position="10"/>
    </location>
</feature>
<reference evidence="2" key="1">
    <citation type="journal article" date="2015" name="Nat. Genet.">
        <title>The pineapple genome and the evolution of CAM photosynthesis.</title>
        <authorList>
            <person name="Ming R."/>
            <person name="VanBuren R."/>
            <person name="Wai C.M."/>
            <person name="Tang H."/>
            <person name="Schatz M.C."/>
            <person name="Bowers J.E."/>
            <person name="Lyons E."/>
            <person name="Wang M.L."/>
            <person name="Chen J."/>
            <person name="Biggers E."/>
            <person name="Zhang J."/>
            <person name="Huang L."/>
            <person name="Zhang L."/>
            <person name="Miao W."/>
            <person name="Zhang J."/>
            <person name="Ye Z."/>
            <person name="Miao C."/>
            <person name="Lin Z."/>
            <person name="Wang H."/>
            <person name="Zhou H."/>
            <person name="Yim W.C."/>
            <person name="Priest H.D."/>
            <person name="Zheng C."/>
            <person name="Woodhouse M."/>
            <person name="Edger P.P."/>
            <person name="Guyot R."/>
            <person name="Guo H.B."/>
            <person name="Guo H."/>
            <person name="Zheng G."/>
            <person name="Singh R."/>
            <person name="Sharma A."/>
            <person name="Min X."/>
            <person name="Zheng Y."/>
            <person name="Lee H."/>
            <person name="Gurtowski J."/>
            <person name="Sedlazeck F.J."/>
            <person name="Harkess A."/>
            <person name="McKain M.R."/>
            <person name="Liao Z."/>
            <person name="Fang J."/>
            <person name="Liu J."/>
            <person name="Zhang X."/>
            <person name="Zhang Q."/>
            <person name="Hu W."/>
            <person name="Qin Y."/>
            <person name="Wang K."/>
            <person name="Chen L.Y."/>
            <person name="Shirley N."/>
            <person name="Lin Y.R."/>
            <person name="Liu L.Y."/>
            <person name="Hernandez A.G."/>
            <person name="Wright C.L."/>
            <person name="Bulone V."/>
            <person name="Tuskan G.A."/>
            <person name="Heath K."/>
            <person name="Zee F."/>
            <person name="Moore P.H."/>
            <person name="Sunkar R."/>
            <person name="Leebens-Mack J.H."/>
            <person name="Mockler T."/>
            <person name="Bennetzen J.L."/>
            <person name="Freeling M."/>
            <person name="Sankoff D."/>
            <person name="Paterson A.H."/>
            <person name="Zhu X."/>
            <person name="Yang X."/>
            <person name="Smith J.A."/>
            <person name="Cushman J.C."/>
            <person name="Paull R.E."/>
            <person name="Yu Q."/>
        </authorList>
    </citation>
    <scope>NUCLEOTIDE SEQUENCE [LARGE SCALE GENOMIC DNA]</scope>
    <source>
        <strain evidence="2">cv. F153</strain>
    </source>
</reference>
<dbReference type="PANTHER" id="PTHR15657">
    <property type="entry name" value="THYROID TRANSCRIPTION FACTOR 1-ASSOCIATED PROTEIN 26"/>
    <property type="match status" value="1"/>
</dbReference>
<dbReference type="AlphaFoldDB" id="A0A6P5G7L6"/>
<protein>
    <submittedName>
        <fullName evidence="3">Uncharacterized protein LOC109719129</fullName>
    </submittedName>
</protein>